<comment type="caution">
    <text evidence="4">The sequence shown here is derived from an EMBL/GenBank/DDBJ whole genome shotgun (WGS) entry which is preliminary data.</text>
</comment>
<dbReference type="PROSITE" id="PS51786">
    <property type="entry name" value="LON_PROTEOLYTIC"/>
    <property type="match status" value="1"/>
</dbReference>
<dbReference type="EMBL" id="JAFBDT010000010">
    <property type="protein sequence ID" value="MBM7561934.1"/>
    <property type="molecule type" value="Genomic_DNA"/>
</dbReference>
<keyword evidence="5" id="KW-1185">Reference proteome</keyword>
<dbReference type="GO" id="GO:0006508">
    <property type="term" value="P:proteolysis"/>
    <property type="evidence" value="ECO:0007669"/>
    <property type="project" value="UniProtKB-KW"/>
</dbReference>
<dbReference type="Gene3D" id="1.10.8.60">
    <property type="match status" value="1"/>
</dbReference>
<sequence length="798" mass="90296">MENLKLKSDQLINRCNENKFLFKTTEELVPIRGIIGQERAKKAMQFGLTVPQKGYNIYVAGQWGSGRNSFVNMLTEEQAIKRPAPSDWVYVNNFNDPYQPIAIKVENGQGKNFISQVERAIRFLRRGIVEIFSSRDYENARQKLVDAYNEKSNTIVEMLNQLGEKFGFVFSLTEKGIVSIPLKDGQPMSEEAYNAISQEEYEILVENSQKLSLETIDLFNKLRIEEENLRLRLKSLDEQMGRHLVKFHLDSIKEKHKDNDEIKGYIELLENDIVENLDQFKDTEEEEDTANPLAMFALKAENPESFFERYRINLLVDNSSVKSAPVVFESNPTYYNLAGSIEYVNEMGVMKTDFTMIKPGALHKANGGYLILLAKDILMNSFSWKSLKRSLLDEAVSIDSKATFSGALISQTLKPEPIPLDVKVIIIGDYYTYSILSEYDEEFQKLFKVMADFDGELIRNEDTLNHFSRFVSTKCQMEGLNHFEPGAVAKLVDYATRLSDDQGKLTAHLKTIGDIIIESDTWARYYKSQVVTRSHVQKALDERISRSDKYERQTLELFEEGVYLIDLEGFKIGEINGLAVVGMGQYAFGKPSKITVSTYQGRQGIINIEREARTSGKIHDKGVMILTGYLGRMFAQDKPLALTASIVFEQLYSGVDGDSASSTELYALISDLSGVPINQAIAVTGSINQRGFIQPIGGVNEKIEGYFKVCHQRGLTGDQGVIIPKQNMKNLMLDEKVIEAVKSDKFHIWAIDHVDQGLEILTGRKSGKRMKNGKFEAGSIYALVDERLSKLAKEAQKE</sequence>
<dbReference type="InterPro" id="IPR041699">
    <property type="entry name" value="AAA_32"/>
</dbReference>
<feature type="domain" description="Lon proteolytic" evidence="3">
    <location>
        <begin position="569"/>
        <end position="764"/>
    </location>
</feature>
<dbReference type="EC" id="3.4.21.53" evidence="2"/>
<keyword evidence="2" id="KW-0378">Hydrolase</keyword>
<dbReference type="Proteomes" id="UP000767854">
    <property type="component" value="Unassembled WGS sequence"/>
</dbReference>
<dbReference type="InterPro" id="IPR020568">
    <property type="entry name" value="Ribosomal_Su5_D2-typ_SF"/>
</dbReference>
<proteinExistence type="inferred from homology"/>
<dbReference type="Gene3D" id="3.30.230.10">
    <property type="match status" value="1"/>
</dbReference>
<dbReference type="InterPro" id="IPR014721">
    <property type="entry name" value="Ribsml_uS5_D2-typ_fold_subgr"/>
</dbReference>
<dbReference type="PANTHER" id="PTHR10046">
    <property type="entry name" value="ATP DEPENDENT LON PROTEASE FAMILY MEMBER"/>
    <property type="match status" value="1"/>
</dbReference>
<dbReference type="InterPro" id="IPR008269">
    <property type="entry name" value="Lon_proteolytic"/>
</dbReference>
<evidence type="ECO:0000256" key="2">
    <source>
        <dbReference type="PROSITE-ProRule" id="PRU01122"/>
    </source>
</evidence>
<comment type="similarity">
    <text evidence="2">Belongs to the peptidase S16 family.</text>
</comment>
<dbReference type="InterPro" id="IPR027065">
    <property type="entry name" value="Lon_Prtase"/>
</dbReference>
<feature type="active site" evidence="2">
    <location>
        <position position="659"/>
    </location>
</feature>
<dbReference type="Gene3D" id="3.40.50.300">
    <property type="entry name" value="P-loop containing nucleotide triphosphate hydrolases"/>
    <property type="match status" value="2"/>
</dbReference>
<gene>
    <name evidence="4" type="ORF">JOC49_001477</name>
</gene>
<dbReference type="Pfam" id="PF20437">
    <property type="entry name" value="LonC_helical"/>
    <property type="match status" value="1"/>
</dbReference>
<evidence type="ECO:0000313" key="5">
    <source>
        <dbReference type="Proteomes" id="UP000767854"/>
    </source>
</evidence>
<dbReference type="Pfam" id="PF13654">
    <property type="entry name" value="AAA_32"/>
    <property type="match status" value="1"/>
</dbReference>
<name>A0ABS2MRC9_9FIRM</name>
<evidence type="ECO:0000313" key="4">
    <source>
        <dbReference type="EMBL" id="MBM7561934.1"/>
    </source>
</evidence>
<protein>
    <recommendedName>
        <fullName evidence="2">endopeptidase La</fullName>
        <ecNumber evidence="2">3.4.21.53</ecNumber>
    </recommendedName>
</protein>
<accession>A0ABS2MRC9</accession>
<reference evidence="4 5" key="1">
    <citation type="submission" date="2021-01" db="EMBL/GenBank/DDBJ databases">
        <title>Genomic Encyclopedia of Type Strains, Phase IV (KMG-IV): sequencing the most valuable type-strain genomes for metagenomic binning, comparative biology and taxonomic classification.</title>
        <authorList>
            <person name="Goeker M."/>
        </authorList>
    </citation>
    <scope>NUCLEOTIDE SEQUENCE [LARGE SCALE GENOMIC DNA]</scope>
    <source>
        <strain evidence="4 5">DSM 24436</strain>
    </source>
</reference>
<dbReference type="SUPFAM" id="SSF52540">
    <property type="entry name" value="P-loop containing nucleoside triphosphate hydrolases"/>
    <property type="match status" value="1"/>
</dbReference>
<dbReference type="Pfam" id="PF05362">
    <property type="entry name" value="Lon_C"/>
    <property type="match status" value="1"/>
</dbReference>
<dbReference type="SUPFAM" id="SSF54211">
    <property type="entry name" value="Ribosomal protein S5 domain 2-like"/>
    <property type="match status" value="1"/>
</dbReference>
<dbReference type="InterPro" id="IPR027417">
    <property type="entry name" value="P-loop_NTPase"/>
</dbReference>
<dbReference type="RefSeq" id="WP_204663900.1">
    <property type="nucleotide sequence ID" value="NZ_JAFBDT010000010.1"/>
</dbReference>
<dbReference type="GO" id="GO:0008233">
    <property type="term" value="F:peptidase activity"/>
    <property type="evidence" value="ECO:0007669"/>
    <property type="project" value="UniProtKB-KW"/>
</dbReference>
<dbReference type="Pfam" id="PF20436">
    <property type="entry name" value="LonB_AAA-LID"/>
    <property type="match status" value="1"/>
</dbReference>
<dbReference type="InterPro" id="IPR046843">
    <property type="entry name" value="LonB_AAA-LID"/>
</dbReference>
<organism evidence="4 5">
    <name type="scientific">Fusibacter tunisiensis</name>
    <dbReference type="NCBI Taxonomy" id="1008308"/>
    <lineage>
        <taxon>Bacteria</taxon>
        <taxon>Bacillati</taxon>
        <taxon>Bacillota</taxon>
        <taxon>Clostridia</taxon>
        <taxon>Eubacteriales</taxon>
        <taxon>Eubacteriales Family XII. Incertae Sedis</taxon>
        <taxon>Fusibacter</taxon>
    </lineage>
</organism>
<comment type="catalytic activity">
    <reaction evidence="2">
        <text>Hydrolysis of proteins in presence of ATP.</text>
        <dbReference type="EC" id="3.4.21.53"/>
    </reaction>
</comment>
<evidence type="ECO:0000259" key="3">
    <source>
        <dbReference type="PROSITE" id="PS51786"/>
    </source>
</evidence>
<dbReference type="PRINTS" id="PR00830">
    <property type="entry name" value="ENDOLAPTASE"/>
</dbReference>
<evidence type="ECO:0000256" key="1">
    <source>
        <dbReference type="ARBA" id="ARBA00022670"/>
    </source>
</evidence>
<dbReference type="InterPro" id="IPR046844">
    <property type="entry name" value="Lon-like_helical"/>
</dbReference>
<keyword evidence="1 2" id="KW-0645">Protease</keyword>
<feature type="active site" evidence="2">
    <location>
        <position position="702"/>
    </location>
</feature>
<keyword evidence="2" id="KW-0720">Serine protease</keyword>